<gene>
    <name evidence="4" type="ORF">METZ01_LOCUS58612</name>
</gene>
<dbReference type="InterPro" id="IPR056461">
    <property type="entry name" value="DUF1512_C"/>
</dbReference>
<dbReference type="Pfam" id="PF07431">
    <property type="entry name" value="DUF1512"/>
    <property type="match status" value="1"/>
</dbReference>
<dbReference type="AlphaFoldDB" id="A0A381SQZ6"/>
<dbReference type="InterPro" id="IPR056460">
    <property type="entry name" value="DUF1512_N"/>
</dbReference>
<organism evidence="4">
    <name type="scientific">marine metagenome</name>
    <dbReference type="NCBI Taxonomy" id="408172"/>
    <lineage>
        <taxon>unclassified sequences</taxon>
        <taxon>metagenomes</taxon>
        <taxon>ecological metagenomes</taxon>
    </lineage>
</organism>
<feature type="domain" description="DUF1512" evidence="2">
    <location>
        <begin position="26"/>
        <end position="202"/>
    </location>
</feature>
<evidence type="ECO:0000259" key="3">
    <source>
        <dbReference type="Pfam" id="PF23542"/>
    </source>
</evidence>
<name>A0A381SQZ6_9ZZZZ</name>
<keyword evidence="1" id="KW-0472">Membrane</keyword>
<feature type="transmembrane region" description="Helical" evidence="1">
    <location>
        <begin position="25"/>
        <end position="42"/>
    </location>
</feature>
<protein>
    <recommendedName>
        <fullName evidence="5">DUF1512 domain-containing protein</fullName>
    </recommendedName>
</protein>
<evidence type="ECO:0000313" key="4">
    <source>
        <dbReference type="EMBL" id="SVA05758.1"/>
    </source>
</evidence>
<keyword evidence="1" id="KW-0812">Transmembrane</keyword>
<dbReference type="EMBL" id="UINC01003373">
    <property type="protein sequence ID" value="SVA05758.1"/>
    <property type="molecule type" value="Genomic_DNA"/>
</dbReference>
<keyword evidence="1" id="KW-1133">Transmembrane helix</keyword>
<evidence type="ECO:0000256" key="1">
    <source>
        <dbReference type="SAM" id="Phobius"/>
    </source>
</evidence>
<feature type="domain" description="DUF1512" evidence="3">
    <location>
        <begin position="206"/>
        <end position="376"/>
    </location>
</feature>
<dbReference type="PIRSF" id="PIRSF016495">
    <property type="entry name" value="UCP016495"/>
    <property type="match status" value="1"/>
</dbReference>
<evidence type="ECO:0000259" key="2">
    <source>
        <dbReference type="Pfam" id="PF07431"/>
    </source>
</evidence>
<evidence type="ECO:0008006" key="5">
    <source>
        <dbReference type="Google" id="ProtNLM"/>
    </source>
</evidence>
<accession>A0A381SQZ6</accession>
<dbReference type="InterPro" id="IPR009995">
    <property type="entry name" value="DUF1512"/>
</dbReference>
<reference evidence="4" key="1">
    <citation type="submission" date="2018-05" db="EMBL/GenBank/DDBJ databases">
        <authorList>
            <person name="Lanie J.A."/>
            <person name="Ng W.-L."/>
            <person name="Kazmierczak K.M."/>
            <person name="Andrzejewski T.M."/>
            <person name="Davidsen T.M."/>
            <person name="Wayne K.J."/>
            <person name="Tettelin H."/>
            <person name="Glass J.I."/>
            <person name="Rusch D."/>
            <person name="Podicherti R."/>
            <person name="Tsui H.-C.T."/>
            <person name="Winkler M.E."/>
        </authorList>
    </citation>
    <scope>NUCLEOTIDE SEQUENCE</scope>
</reference>
<proteinExistence type="predicted"/>
<sequence>MFWFVDFSSLDIIDEFFGTGDSSNPLMTLIWILPIIIFVFYGQRIQLIITSGDIKKKLAKLDELRNDSRGELLGYIKKNLTYTDNTVKKLDTFLDYFTIMPVDIDPNGIVPKIHHLVRSREDTTRKQIRSLFSEIDTMDLSKIQNILEIVTTLQLLQKVVRHLFLTAKKQNNYPMILPLQMILPFIMEQAEALNDAVPAFKQGQPIGDGIGPLVVGEMMLNTKKQKAEFETVYSESEFEGRKLILLKAEGPYATVGRPGEATESLVGKYKPDIIVMIDAALKFEGEDSGTVAQGFGAAIGGVGTDRFKIEEVATKLAIPVFSIVIKQSVNDAITLMKKEIAAQAENVKRQVHEMITDNTKSGQTALVIGVGNTLGVSQ</sequence>
<dbReference type="Pfam" id="PF23542">
    <property type="entry name" value="DUF1512_C"/>
    <property type="match status" value="1"/>
</dbReference>